<evidence type="ECO:0000259" key="3">
    <source>
        <dbReference type="Pfam" id="PF01035"/>
    </source>
</evidence>
<dbReference type="GO" id="GO:0006281">
    <property type="term" value="P:DNA repair"/>
    <property type="evidence" value="ECO:0007669"/>
    <property type="project" value="InterPro"/>
</dbReference>
<dbReference type="CDD" id="cd06445">
    <property type="entry name" value="ATase"/>
    <property type="match status" value="1"/>
</dbReference>
<evidence type="ECO:0000256" key="2">
    <source>
        <dbReference type="SAM" id="MobiDB-lite"/>
    </source>
</evidence>
<gene>
    <name evidence="4" type="ORF">GA0116948_11631</name>
</gene>
<sequence>MKMVKHKMSAMAVMKTSSANRPPSHPGNGATKTGATTSKESFFTEVFRLVRQVPKGRVTSYGDIANGAQARITARMVGWAMHAAGTAKPPVPAHRVVNSSGVLSGKQAFPTPTLMEELLAQEGVTVKNNKVQHFAKIRWAPPPAKNKAMPVIKHLK</sequence>
<dbReference type="Pfam" id="PF01035">
    <property type="entry name" value="DNA_binding_1"/>
    <property type="match status" value="1"/>
</dbReference>
<keyword evidence="5" id="KW-1185">Reference proteome</keyword>
<protein>
    <submittedName>
        <fullName evidence="4">Alkylated DNA nucleotide flippase Atl1, participates in nucleotide excision repair, Ada-like DNA-binding domain</fullName>
    </submittedName>
</protein>
<dbReference type="EMBL" id="FMAR01000016">
    <property type="protein sequence ID" value="SCC58063.1"/>
    <property type="molecule type" value="Genomic_DNA"/>
</dbReference>
<feature type="domain" description="Methylated-DNA-[protein]-cysteine S-methyltransferase DNA binding" evidence="3">
    <location>
        <begin position="42"/>
        <end position="124"/>
    </location>
</feature>
<dbReference type="InterPro" id="IPR036388">
    <property type="entry name" value="WH-like_DNA-bd_sf"/>
</dbReference>
<proteinExistence type="predicted"/>
<reference evidence="4 5" key="1">
    <citation type="submission" date="2016-08" db="EMBL/GenBank/DDBJ databases">
        <authorList>
            <person name="Seilhamer J.J."/>
        </authorList>
    </citation>
    <scope>NUCLEOTIDE SEQUENCE [LARGE SCALE GENOMIC DNA]</scope>
    <source>
        <strain evidence="4 5">A37T2</strain>
    </source>
</reference>
<dbReference type="InterPro" id="IPR014048">
    <property type="entry name" value="MethylDNA_cys_MeTrfase_DNA-bd"/>
</dbReference>
<dbReference type="GO" id="GO:0003677">
    <property type="term" value="F:DNA binding"/>
    <property type="evidence" value="ECO:0007669"/>
    <property type="project" value="UniProtKB-KW"/>
</dbReference>
<accession>A0A1C4FQY6</accession>
<dbReference type="PANTHER" id="PTHR42942:SF1">
    <property type="entry name" value="ALKYLTRANSFERASE-LIKE PROTEIN 1"/>
    <property type="match status" value="1"/>
</dbReference>
<organism evidence="4 5">
    <name type="scientific">Chitinophaga costaii</name>
    <dbReference type="NCBI Taxonomy" id="1335309"/>
    <lineage>
        <taxon>Bacteria</taxon>
        <taxon>Pseudomonadati</taxon>
        <taxon>Bacteroidota</taxon>
        <taxon>Chitinophagia</taxon>
        <taxon>Chitinophagales</taxon>
        <taxon>Chitinophagaceae</taxon>
        <taxon>Chitinophaga</taxon>
    </lineage>
</organism>
<dbReference type="InterPro" id="IPR052520">
    <property type="entry name" value="ATL_DNA_repair"/>
</dbReference>
<dbReference type="PANTHER" id="PTHR42942">
    <property type="entry name" value="6-O-METHYLGUANINE DNA METHYLTRANSFERASE"/>
    <property type="match status" value="1"/>
</dbReference>
<evidence type="ECO:0000313" key="4">
    <source>
        <dbReference type="EMBL" id="SCC58063.1"/>
    </source>
</evidence>
<dbReference type="GO" id="GO:0003824">
    <property type="term" value="F:catalytic activity"/>
    <property type="evidence" value="ECO:0007669"/>
    <property type="project" value="InterPro"/>
</dbReference>
<dbReference type="AlphaFoldDB" id="A0A1C4FQY6"/>
<keyword evidence="1" id="KW-0227">DNA damage</keyword>
<dbReference type="Proteomes" id="UP000242818">
    <property type="component" value="Unassembled WGS sequence"/>
</dbReference>
<evidence type="ECO:0000256" key="1">
    <source>
        <dbReference type="ARBA" id="ARBA00022763"/>
    </source>
</evidence>
<keyword evidence="4" id="KW-0238">DNA-binding</keyword>
<evidence type="ECO:0000313" key="5">
    <source>
        <dbReference type="Proteomes" id="UP000242818"/>
    </source>
</evidence>
<dbReference type="Gene3D" id="1.10.10.10">
    <property type="entry name" value="Winged helix-like DNA-binding domain superfamily/Winged helix DNA-binding domain"/>
    <property type="match status" value="1"/>
</dbReference>
<name>A0A1C4FQY6_9BACT</name>
<dbReference type="InterPro" id="IPR036217">
    <property type="entry name" value="MethylDNA_cys_MeTrfase_DNAb"/>
</dbReference>
<dbReference type="STRING" id="1335309.GA0116948_11631"/>
<feature type="region of interest" description="Disordered" evidence="2">
    <location>
        <begin position="1"/>
        <end position="37"/>
    </location>
</feature>
<dbReference type="SUPFAM" id="SSF46767">
    <property type="entry name" value="Methylated DNA-protein cysteine methyltransferase, C-terminal domain"/>
    <property type="match status" value="1"/>
</dbReference>